<feature type="domain" description="Retrotransposon gag" evidence="1">
    <location>
        <begin position="120"/>
        <end position="210"/>
    </location>
</feature>
<sequence>MDTRGKTNAEFRNEVNEALARHESSFDQVNATLQAVLTELQALRVTRSANHSQPEINPFAPEGSVHHPHTTTAITNTDPHFSQHLKLNFPRFNGEDPINWIYRVENYFEFQNIVAETQVQLASFHLEGIALQWHRWLTKFRGPLSWNDFTKAILLRFGPIEYEDPSKALSRLKQTTTVAAYQEAFEGLSHQVDRLPEPFLIGCFIVGLRDDIRLDVKIKQPRTLASAIGVARLIEERNLLQKKTATPSLHRITNQEARERREKGLCYYCEEKYFQGHRCERPQLFMITDTPPEEEEALGDNQQGTKGINTLPEISFHAITEGEHPQTLRVLGRLKNKDLTVLIDGDNTHNFIDQTVVSRFGLPVVREKKLQVIVANQERIECMGQCPGLMLTIQGIPVTIDYYILPVAACQVVLGSSGWRL</sequence>
<dbReference type="InterPro" id="IPR005162">
    <property type="entry name" value="Retrotrans_gag_dom"/>
</dbReference>
<dbReference type="InterPro" id="IPR032567">
    <property type="entry name" value="RTL1-rel"/>
</dbReference>
<dbReference type="Proteomes" id="UP000288805">
    <property type="component" value="Unassembled WGS sequence"/>
</dbReference>
<name>A0A438HFE1_VITVI</name>
<comment type="caution">
    <text evidence="2">The sequence shown here is derived from an EMBL/GenBank/DDBJ whole genome shotgun (WGS) entry which is preliminary data.</text>
</comment>
<organism evidence="2 3">
    <name type="scientific">Vitis vinifera</name>
    <name type="common">Grape</name>
    <dbReference type="NCBI Taxonomy" id="29760"/>
    <lineage>
        <taxon>Eukaryota</taxon>
        <taxon>Viridiplantae</taxon>
        <taxon>Streptophyta</taxon>
        <taxon>Embryophyta</taxon>
        <taxon>Tracheophyta</taxon>
        <taxon>Spermatophyta</taxon>
        <taxon>Magnoliopsida</taxon>
        <taxon>eudicotyledons</taxon>
        <taxon>Gunneridae</taxon>
        <taxon>Pentapetalae</taxon>
        <taxon>rosids</taxon>
        <taxon>Vitales</taxon>
        <taxon>Vitaceae</taxon>
        <taxon>Viteae</taxon>
        <taxon>Vitis</taxon>
    </lineage>
</organism>
<reference evidence="2 3" key="1">
    <citation type="journal article" date="2018" name="PLoS Genet.">
        <title>Population sequencing reveals clonal diversity and ancestral inbreeding in the grapevine cultivar Chardonnay.</title>
        <authorList>
            <person name="Roach M.J."/>
            <person name="Johnson D.L."/>
            <person name="Bohlmann J."/>
            <person name="van Vuuren H.J."/>
            <person name="Jones S.J."/>
            <person name="Pretorius I.S."/>
            <person name="Schmidt S.A."/>
            <person name="Borneman A.R."/>
        </authorList>
    </citation>
    <scope>NUCLEOTIDE SEQUENCE [LARGE SCALE GENOMIC DNA]</scope>
    <source>
        <strain evidence="3">cv. Chardonnay</strain>
        <tissue evidence="2">Leaf</tissue>
    </source>
</reference>
<dbReference type="PANTHER" id="PTHR15503:SF22">
    <property type="entry name" value="TRANSPOSON TY3-I GAG POLYPROTEIN"/>
    <property type="match status" value="1"/>
</dbReference>
<dbReference type="CDD" id="cd00303">
    <property type="entry name" value="retropepsin_like"/>
    <property type="match status" value="1"/>
</dbReference>
<dbReference type="Pfam" id="PF08284">
    <property type="entry name" value="RVP_2"/>
    <property type="match status" value="1"/>
</dbReference>
<dbReference type="EMBL" id="QGNW01000231">
    <property type="protein sequence ID" value="RVW83182.1"/>
    <property type="molecule type" value="Genomic_DNA"/>
</dbReference>
<gene>
    <name evidence="2" type="ORF">CK203_044975</name>
</gene>
<protein>
    <recommendedName>
        <fullName evidence="1">Retrotransposon gag domain-containing protein</fullName>
    </recommendedName>
</protein>
<dbReference type="Pfam" id="PF03732">
    <property type="entry name" value="Retrotrans_gag"/>
    <property type="match status" value="1"/>
</dbReference>
<dbReference type="PANTHER" id="PTHR15503">
    <property type="entry name" value="LDOC1 RELATED"/>
    <property type="match status" value="1"/>
</dbReference>
<proteinExistence type="predicted"/>
<dbReference type="Gene3D" id="2.40.70.10">
    <property type="entry name" value="Acid Proteases"/>
    <property type="match status" value="1"/>
</dbReference>
<evidence type="ECO:0000313" key="3">
    <source>
        <dbReference type="Proteomes" id="UP000288805"/>
    </source>
</evidence>
<accession>A0A438HFE1</accession>
<evidence type="ECO:0000313" key="2">
    <source>
        <dbReference type="EMBL" id="RVW83182.1"/>
    </source>
</evidence>
<dbReference type="AlphaFoldDB" id="A0A438HFE1"/>
<evidence type="ECO:0000259" key="1">
    <source>
        <dbReference type="Pfam" id="PF03732"/>
    </source>
</evidence>
<dbReference type="InterPro" id="IPR021109">
    <property type="entry name" value="Peptidase_aspartic_dom_sf"/>
</dbReference>